<proteinExistence type="predicted"/>
<organism evidence="1 2">
    <name type="scientific">Diversispora eburnea</name>
    <dbReference type="NCBI Taxonomy" id="1213867"/>
    <lineage>
        <taxon>Eukaryota</taxon>
        <taxon>Fungi</taxon>
        <taxon>Fungi incertae sedis</taxon>
        <taxon>Mucoromycota</taxon>
        <taxon>Glomeromycotina</taxon>
        <taxon>Glomeromycetes</taxon>
        <taxon>Diversisporales</taxon>
        <taxon>Diversisporaceae</taxon>
        <taxon>Diversispora</taxon>
    </lineage>
</organism>
<feature type="non-terminal residue" evidence="1">
    <location>
        <position position="1"/>
    </location>
</feature>
<evidence type="ECO:0000313" key="1">
    <source>
        <dbReference type="EMBL" id="CAG8645829.1"/>
    </source>
</evidence>
<dbReference type="AlphaFoldDB" id="A0A9N9DPA5"/>
<dbReference type="Proteomes" id="UP000789706">
    <property type="component" value="Unassembled WGS sequence"/>
</dbReference>
<sequence>SEEGKRELIGQTWETGEYMIKIVDIKTKTYHSCHAEEHLVLNCPIAKRQKEINKRKTKDFEKYGYIYKTTRPRLYQNLRNQ</sequence>
<feature type="non-terminal residue" evidence="1">
    <location>
        <position position="81"/>
    </location>
</feature>
<keyword evidence="2" id="KW-1185">Reference proteome</keyword>
<gene>
    <name evidence="1" type="ORF">DEBURN_LOCUS11310</name>
</gene>
<reference evidence="1" key="1">
    <citation type="submission" date="2021-06" db="EMBL/GenBank/DDBJ databases">
        <authorList>
            <person name="Kallberg Y."/>
            <person name="Tangrot J."/>
            <person name="Rosling A."/>
        </authorList>
    </citation>
    <scope>NUCLEOTIDE SEQUENCE</scope>
    <source>
        <strain evidence="1">AZ414A</strain>
    </source>
</reference>
<dbReference type="EMBL" id="CAJVPK010005650">
    <property type="protein sequence ID" value="CAG8645829.1"/>
    <property type="molecule type" value="Genomic_DNA"/>
</dbReference>
<name>A0A9N9DPA5_9GLOM</name>
<comment type="caution">
    <text evidence="1">The sequence shown here is derived from an EMBL/GenBank/DDBJ whole genome shotgun (WGS) entry which is preliminary data.</text>
</comment>
<evidence type="ECO:0000313" key="2">
    <source>
        <dbReference type="Proteomes" id="UP000789706"/>
    </source>
</evidence>
<protein>
    <submittedName>
        <fullName evidence="1">6537_t:CDS:1</fullName>
    </submittedName>
</protein>
<accession>A0A9N9DPA5</accession>